<reference evidence="1 2" key="1">
    <citation type="journal article" date="2018" name="Genome Biol. Evol.">
        <title>Multiple Roots of Fruiting Body Formation in Amoebozoa.</title>
        <authorList>
            <person name="Hillmann F."/>
            <person name="Forbes G."/>
            <person name="Novohradska S."/>
            <person name="Ferling I."/>
            <person name="Riege K."/>
            <person name="Groth M."/>
            <person name="Westermann M."/>
            <person name="Marz M."/>
            <person name="Spaller T."/>
            <person name="Winckler T."/>
            <person name="Schaap P."/>
            <person name="Glockner G."/>
        </authorList>
    </citation>
    <scope>NUCLEOTIDE SEQUENCE [LARGE SCALE GENOMIC DNA]</scope>
    <source>
        <strain evidence="1 2">Jena</strain>
    </source>
</reference>
<organism evidence="1 2">
    <name type="scientific">Planoprotostelium fungivorum</name>
    <dbReference type="NCBI Taxonomy" id="1890364"/>
    <lineage>
        <taxon>Eukaryota</taxon>
        <taxon>Amoebozoa</taxon>
        <taxon>Evosea</taxon>
        <taxon>Variosea</taxon>
        <taxon>Cavosteliida</taxon>
        <taxon>Cavosteliaceae</taxon>
        <taxon>Planoprotostelium</taxon>
    </lineage>
</organism>
<dbReference type="InParanoid" id="A0A2P6NN86"/>
<evidence type="ECO:0000313" key="2">
    <source>
        <dbReference type="Proteomes" id="UP000241769"/>
    </source>
</evidence>
<dbReference type="Proteomes" id="UP000241769">
    <property type="component" value="Unassembled WGS sequence"/>
</dbReference>
<sequence>MSTDTQLTSKGQILLLGLSSYVRGVGVVMVNRCTTEGPRHSGELSISGRMEHDLYGGAVLRWQGDWQELGRTIVLGNS</sequence>
<accession>A0A2P6NN86</accession>
<keyword evidence="2" id="KW-1185">Reference proteome</keyword>
<protein>
    <submittedName>
        <fullName evidence="1">Uncharacterized protein</fullName>
    </submittedName>
</protein>
<evidence type="ECO:0000313" key="1">
    <source>
        <dbReference type="EMBL" id="PRP85433.1"/>
    </source>
</evidence>
<name>A0A2P6NN86_9EUKA</name>
<proteinExistence type="predicted"/>
<gene>
    <name evidence="1" type="ORF">PROFUN_06979</name>
</gene>
<dbReference type="EMBL" id="MDYQ01000045">
    <property type="protein sequence ID" value="PRP85433.1"/>
    <property type="molecule type" value="Genomic_DNA"/>
</dbReference>
<dbReference type="AlphaFoldDB" id="A0A2P6NN86"/>
<comment type="caution">
    <text evidence="1">The sequence shown here is derived from an EMBL/GenBank/DDBJ whole genome shotgun (WGS) entry which is preliminary data.</text>
</comment>